<dbReference type="AlphaFoldDB" id="A0A0R3VVN6"/>
<dbReference type="WBParaSite" id="TASK_0000145801-mRNA-1">
    <property type="protein sequence ID" value="TASK_0000145801-mRNA-1"/>
    <property type="gene ID" value="TASK_0000145801"/>
</dbReference>
<protein>
    <submittedName>
        <fullName evidence="2 4">Uncharacterized protein</fullName>
    </submittedName>
</protein>
<dbReference type="OrthoDB" id="6264988at2759"/>
<accession>A0A0R3VVN6</accession>
<name>A0A0R3VVN6_TAEAS</name>
<proteinExistence type="predicted"/>
<evidence type="ECO:0000313" key="3">
    <source>
        <dbReference type="Proteomes" id="UP000282613"/>
    </source>
</evidence>
<organism evidence="4">
    <name type="scientific">Taenia asiatica</name>
    <name type="common">Asian tapeworm</name>
    <dbReference type="NCBI Taxonomy" id="60517"/>
    <lineage>
        <taxon>Eukaryota</taxon>
        <taxon>Metazoa</taxon>
        <taxon>Spiralia</taxon>
        <taxon>Lophotrochozoa</taxon>
        <taxon>Platyhelminthes</taxon>
        <taxon>Cestoda</taxon>
        <taxon>Eucestoda</taxon>
        <taxon>Cyclophyllidea</taxon>
        <taxon>Taeniidae</taxon>
        <taxon>Taenia</taxon>
    </lineage>
</organism>
<dbReference type="Proteomes" id="UP000282613">
    <property type="component" value="Unassembled WGS sequence"/>
</dbReference>
<dbReference type="STRING" id="60517.A0A0R3VVN6"/>
<evidence type="ECO:0000256" key="1">
    <source>
        <dbReference type="SAM" id="MobiDB-lite"/>
    </source>
</evidence>
<gene>
    <name evidence="2" type="ORF">TASK_LOCUS1459</name>
</gene>
<feature type="compositionally biased region" description="Low complexity" evidence="1">
    <location>
        <begin position="226"/>
        <end position="242"/>
    </location>
</feature>
<sequence length="289" mass="32377">MVTDGTTNGNLCGYHRTPYPTRHPKLGVSAVLRAKSASPSISPVPRNCESPLRLDEPPLLTCRYRPGLRPIRIIDMAHFRLKRKQLSKNQPLDEKGSELRRSSTLLIQTRRQPLKAYQQNTLPYVAPGQRQQDLAFSTLDQQGVLKTDFAPLLQPYTAGRCQRISTNPKVRRHSSSDVSSSRCNDNNFVDQSVLEADNGPTRKRRSMPVRPSKKIKSRDSLDSMESTSASVTNATTTSTKSSIEGGKAGVMTRIRSQTQLAYEAVKRVVRKHSKRRSGSYELQREAEDS</sequence>
<dbReference type="EMBL" id="UYRS01000383">
    <property type="protein sequence ID" value="VDK23082.1"/>
    <property type="molecule type" value="Genomic_DNA"/>
</dbReference>
<keyword evidence="3" id="KW-1185">Reference proteome</keyword>
<reference evidence="2 3" key="2">
    <citation type="submission" date="2018-11" db="EMBL/GenBank/DDBJ databases">
        <authorList>
            <consortium name="Pathogen Informatics"/>
        </authorList>
    </citation>
    <scope>NUCLEOTIDE SEQUENCE [LARGE SCALE GENOMIC DNA]</scope>
</reference>
<reference evidence="4" key="1">
    <citation type="submission" date="2017-02" db="UniProtKB">
        <authorList>
            <consortium name="WormBaseParasite"/>
        </authorList>
    </citation>
    <scope>IDENTIFICATION</scope>
</reference>
<feature type="compositionally biased region" description="Basic residues" evidence="1">
    <location>
        <begin position="201"/>
        <end position="216"/>
    </location>
</feature>
<evidence type="ECO:0000313" key="4">
    <source>
        <dbReference type="WBParaSite" id="TASK_0000145801-mRNA-1"/>
    </source>
</evidence>
<feature type="region of interest" description="Disordered" evidence="1">
    <location>
        <begin position="164"/>
        <end position="251"/>
    </location>
</feature>
<evidence type="ECO:0000313" key="2">
    <source>
        <dbReference type="EMBL" id="VDK23082.1"/>
    </source>
</evidence>
<feature type="region of interest" description="Disordered" evidence="1">
    <location>
        <begin position="267"/>
        <end position="289"/>
    </location>
</feature>
<feature type="compositionally biased region" description="Basic residues" evidence="1">
    <location>
        <begin position="267"/>
        <end position="277"/>
    </location>
</feature>